<dbReference type="InterPro" id="IPR036691">
    <property type="entry name" value="Endo/exonu/phosph_ase_sf"/>
</dbReference>
<dbReference type="GO" id="GO:0003824">
    <property type="term" value="F:catalytic activity"/>
    <property type="evidence" value="ECO:0007669"/>
    <property type="project" value="InterPro"/>
</dbReference>
<dbReference type="KEGG" id="sphj:BSL82_08425"/>
<dbReference type="Proteomes" id="UP000182063">
    <property type="component" value="Chromosome"/>
</dbReference>
<dbReference type="SUPFAM" id="SSF56219">
    <property type="entry name" value="DNase I-like"/>
    <property type="match status" value="1"/>
</dbReference>
<gene>
    <name evidence="2" type="ORF">BSL82_08425</name>
</gene>
<evidence type="ECO:0000313" key="3">
    <source>
        <dbReference type="Proteomes" id="UP000182063"/>
    </source>
</evidence>
<dbReference type="Pfam" id="PF03372">
    <property type="entry name" value="Exo_endo_phos"/>
    <property type="match status" value="1"/>
</dbReference>
<dbReference type="InterPro" id="IPR005135">
    <property type="entry name" value="Endo/exonuclease/phosphatase"/>
</dbReference>
<keyword evidence="3" id="KW-1185">Reference proteome</keyword>
<dbReference type="RefSeq" id="WP_072596876.1">
    <property type="nucleotide sequence ID" value="NZ_CP018221.1"/>
</dbReference>
<feature type="domain" description="Endonuclease/exonuclease/phosphatase" evidence="1">
    <location>
        <begin position="7"/>
        <end position="228"/>
    </location>
</feature>
<reference evidence="3" key="1">
    <citation type="submission" date="2016-11" db="EMBL/GenBank/DDBJ databases">
        <title>Complete Genome Sequence of alachlor-degrading Sphingomonas sp. strain JJ-A5.</title>
        <authorList>
            <person name="Lee H."/>
            <person name="Ka J.-O."/>
        </authorList>
    </citation>
    <scope>NUCLEOTIDE SEQUENCE [LARGE SCALE GENOMIC DNA]</scope>
    <source>
        <strain evidence="3">JJ-A5</strain>
    </source>
</reference>
<evidence type="ECO:0000259" key="1">
    <source>
        <dbReference type="Pfam" id="PF03372"/>
    </source>
</evidence>
<dbReference type="STRING" id="1921510.BSL82_08425"/>
<protein>
    <recommendedName>
        <fullName evidence="1">Endonuclease/exonuclease/phosphatase domain-containing protein</fullName>
    </recommendedName>
</protein>
<dbReference type="EMBL" id="CP018221">
    <property type="protein sequence ID" value="API59332.1"/>
    <property type="molecule type" value="Genomic_DNA"/>
</dbReference>
<sequence length="243" mass="26694">MGVLTIATWNTQWRMPGSKDAELIVARLKATSPDIICLTEACADLPGNEGHVIACDPDHGYPVIPGRHKVLLWSREPWVEVDPLGHADLPPGRFIAGRTLTPAGPLQVIGLCIPWRGAHVQTGRRDRAFWQDHLLYLSALRQHLDHTRGPALLIGDFNQRVPRRYTPPHVHAALHAALGDRFRIATAGPIAPLDRLAIDHVAHTSELAPLRIRALSNLSPQGRPISDHFGVVVQLGRTGEACR</sequence>
<evidence type="ECO:0000313" key="2">
    <source>
        <dbReference type="EMBL" id="API59332.1"/>
    </source>
</evidence>
<proteinExistence type="predicted"/>
<dbReference type="OrthoDB" id="4482443at2"/>
<dbReference type="Gene3D" id="3.60.10.10">
    <property type="entry name" value="Endonuclease/exonuclease/phosphatase"/>
    <property type="match status" value="1"/>
</dbReference>
<accession>A0A1L3ZUL7</accession>
<dbReference type="AlphaFoldDB" id="A0A1L3ZUL7"/>
<name>A0A1L3ZUL7_9SPHN</name>
<organism evidence="2 3">
    <name type="scientific">Tardibacter chloracetimidivorans</name>
    <dbReference type="NCBI Taxonomy" id="1921510"/>
    <lineage>
        <taxon>Bacteria</taxon>
        <taxon>Pseudomonadati</taxon>
        <taxon>Pseudomonadota</taxon>
        <taxon>Alphaproteobacteria</taxon>
        <taxon>Sphingomonadales</taxon>
        <taxon>Sphingomonadaceae</taxon>
        <taxon>Tardibacter</taxon>
    </lineage>
</organism>